<name>A0ACB9T0B6_HOLOL</name>
<evidence type="ECO:0000313" key="1">
    <source>
        <dbReference type="EMBL" id="KAI4460257.1"/>
    </source>
</evidence>
<keyword evidence="2" id="KW-1185">Reference proteome</keyword>
<accession>A0ACB9T0B6</accession>
<gene>
    <name evidence="1" type="ORF">MML48_6g00008896</name>
</gene>
<proteinExistence type="predicted"/>
<reference evidence="1" key="1">
    <citation type="submission" date="2022-04" db="EMBL/GenBank/DDBJ databases">
        <title>Chromosome-scale genome assembly of Holotrichia oblita Faldermann.</title>
        <authorList>
            <person name="Rongchong L."/>
        </authorList>
    </citation>
    <scope>NUCLEOTIDE SEQUENCE</scope>
    <source>
        <strain evidence="1">81SQS9</strain>
    </source>
</reference>
<sequence length="481" mass="53712">MEQLNKSETIALRREYIGQSCQLFFRKDPIKIVRAQGQYMYDERGNAYLDCINNVCHVGHCHPDVVKAACDQIATLNTNNRFLHDNIVLCAERILSTMPAELSVCYFVNSGSEANDLAIRLAQIHTGNKDIITLEHAYHGHLTSLIDISHYKFNLPGGVGQKDYVHLASCPDTYRGKFQTTDYKSEDLGHLYADEIKEICDQVQEEGKGICAYIAESMLSCGGQIIPPPNYFREVYQHVRKAGGVCIADEVQVGFGRVGKFWWGFQLQGEDVIPDIVTMGKPMGNGHPVAAVITTKAISESFRKTGVEYFNTYGGNPVSCAVANAVFDTIIKDKLRENALVVGEYLLDNCHVLARKHSIIGDVRGVGLFVGIELVLDKELKIPATEIASYVISRMKDEHILLSTDGPDCNVIKLKPPMVFTKDNVDTFITLFDRILKEAREHQDLTSTIIKSVNKDTILTDLSNKDARTFKKSTEQKIKSI</sequence>
<evidence type="ECO:0000313" key="2">
    <source>
        <dbReference type="Proteomes" id="UP001056778"/>
    </source>
</evidence>
<comment type="caution">
    <text evidence="1">The sequence shown here is derived from an EMBL/GenBank/DDBJ whole genome shotgun (WGS) entry which is preliminary data.</text>
</comment>
<protein>
    <submittedName>
        <fullName evidence="1">Ethanolamine-phosphate phospho-lyase</fullName>
    </submittedName>
</protein>
<dbReference type="EMBL" id="CM043020">
    <property type="protein sequence ID" value="KAI4460257.1"/>
    <property type="molecule type" value="Genomic_DNA"/>
</dbReference>
<organism evidence="1 2">
    <name type="scientific">Holotrichia oblita</name>
    <name type="common">Chafer beetle</name>
    <dbReference type="NCBI Taxonomy" id="644536"/>
    <lineage>
        <taxon>Eukaryota</taxon>
        <taxon>Metazoa</taxon>
        <taxon>Ecdysozoa</taxon>
        <taxon>Arthropoda</taxon>
        <taxon>Hexapoda</taxon>
        <taxon>Insecta</taxon>
        <taxon>Pterygota</taxon>
        <taxon>Neoptera</taxon>
        <taxon>Endopterygota</taxon>
        <taxon>Coleoptera</taxon>
        <taxon>Polyphaga</taxon>
        <taxon>Scarabaeiformia</taxon>
        <taxon>Scarabaeidae</taxon>
        <taxon>Melolonthinae</taxon>
        <taxon>Holotrichia</taxon>
    </lineage>
</organism>
<dbReference type="Proteomes" id="UP001056778">
    <property type="component" value="Chromosome 6"/>
</dbReference>